<evidence type="ECO:0000256" key="3">
    <source>
        <dbReference type="ARBA" id="ARBA00022630"/>
    </source>
</evidence>
<dbReference type="RefSeq" id="WP_128466274.1">
    <property type="nucleotide sequence ID" value="NZ_CP035108.1"/>
</dbReference>
<dbReference type="Pfam" id="PF22366">
    <property type="entry name" value="NDH2_C"/>
    <property type="match status" value="1"/>
</dbReference>
<feature type="domain" description="FAD/NAD(P)-binding" evidence="10">
    <location>
        <begin position="3"/>
        <end position="320"/>
    </location>
</feature>
<reference evidence="12 13" key="1">
    <citation type="submission" date="2019-01" db="EMBL/GenBank/DDBJ databases">
        <title>Geovibrio thiophilus DSM 11263, complete genome.</title>
        <authorList>
            <person name="Spring S."/>
            <person name="Bunk B."/>
            <person name="Sproer C."/>
        </authorList>
    </citation>
    <scope>NUCLEOTIDE SEQUENCE [LARGE SCALE GENOMIC DNA]</scope>
    <source>
        <strain evidence="12 13">DSM 11263</strain>
    </source>
</reference>
<keyword evidence="4" id="KW-0274">FAD</keyword>
<feature type="domain" description="External alternative NADH-ubiquinone oxidoreductase-like C-terminal" evidence="11">
    <location>
        <begin position="344"/>
        <end position="402"/>
    </location>
</feature>
<evidence type="ECO:0000256" key="1">
    <source>
        <dbReference type="ARBA" id="ARBA00005272"/>
    </source>
</evidence>
<dbReference type="InterPro" id="IPR054585">
    <property type="entry name" value="NDH2-like_C"/>
</dbReference>
<dbReference type="PANTHER" id="PTHR43706:SF47">
    <property type="entry name" value="EXTERNAL NADH-UBIQUINONE OXIDOREDUCTASE 1, MITOCHONDRIAL-RELATED"/>
    <property type="match status" value="1"/>
</dbReference>
<evidence type="ECO:0000259" key="11">
    <source>
        <dbReference type="Pfam" id="PF22366"/>
    </source>
</evidence>
<dbReference type="Gene3D" id="3.50.50.100">
    <property type="match status" value="1"/>
</dbReference>
<protein>
    <recommendedName>
        <fullName evidence="2">NADH:ubiquinone reductase (non-electrogenic)</fullName>
        <ecNumber evidence="2">1.6.5.9</ecNumber>
    </recommendedName>
</protein>
<dbReference type="SUPFAM" id="SSF51905">
    <property type="entry name" value="FAD/NAD(P)-binding domain"/>
    <property type="match status" value="1"/>
</dbReference>
<evidence type="ECO:0000256" key="8">
    <source>
        <dbReference type="ARBA" id="ARBA00047599"/>
    </source>
</evidence>
<accession>A0A3R5UXK0</accession>
<proteinExistence type="inferred from homology"/>
<organism evidence="12 13">
    <name type="scientific">Geovibrio thiophilus</name>
    <dbReference type="NCBI Taxonomy" id="139438"/>
    <lineage>
        <taxon>Bacteria</taxon>
        <taxon>Pseudomonadati</taxon>
        <taxon>Deferribacterota</taxon>
        <taxon>Deferribacteres</taxon>
        <taxon>Deferribacterales</taxon>
        <taxon>Geovibrionaceae</taxon>
        <taxon>Geovibrio</taxon>
    </lineage>
</organism>
<evidence type="ECO:0000256" key="5">
    <source>
        <dbReference type="ARBA" id="ARBA00022946"/>
    </source>
</evidence>
<dbReference type="PRINTS" id="PR00368">
    <property type="entry name" value="FADPNR"/>
</dbReference>
<keyword evidence="9" id="KW-1133">Transmembrane helix</keyword>
<keyword evidence="6" id="KW-0560">Oxidoreductase</keyword>
<dbReference type="GO" id="GO:0050136">
    <property type="term" value="F:NADH dehydrogenase (quinone) (non-electrogenic) activity"/>
    <property type="evidence" value="ECO:0007669"/>
    <property type="project" value="UniProtKB-EC"/>
</dbReference>
<keyword evidence="5" id="KW-0809">Transit peptide</keyword>
<name>A0A3R5UXK0_9BACT</name>
<sequence>MKKIIIIGGGFAGLNTAKGLGGNKDAEVILIDKTNHHLFQPLLYQVAMAGLNPADIAVPVRSLLAKHDNIKVVLGNVLSINSDDKKVVTDFGELSYDYLIIACGAKHTYFGNEQWEQHAPGLKTLEQATEIRRRVLSAFENAEKTSDRSLQKKFLTFAVVGGGPTGVELAGAIGEMSRYTLAKDFKNIDAKLTRVILIEGGSRILPSFSKKLSAWATRSLEQLGVQVWTNSIVTNIDENGLNVGNERIETTAVLWAAGVKANSIDADFTIEKDRMNRIAVTSDLSLIGHPDIFAAGDCACFPDDEGKPLPGIAPVAMQQGNYLADLISAELRGKPRKPFKYKDKGQMATIGRSKAITEFGIMRLTGFTAWVAWLLVHIYYLAGFKNRFLVVAQWAWSYLTFRRGSRLILEKKWRFYNGDS</sequence>
<keyword evidence="3" id="KW-0285">Flavoprotein</keyword>
<evidence type="ECO:0000256" key="7">
    <source>
        <dbReference type="ARBA" id="ARBA00023027"/>
    </source>
</evidence>
<dbReference type="InterPro" id="IPR036188">
    <property type="entry name" value="FAD/NAD-bd_sf"/>
</dbReference>
<evidence type="ECO:0000256" key="9">
    <source>
        <dbReference type="SAM" id="Phobius"/>
    </source>
</evidence>
<keyword evidence="9" id="KW-0472">Membrane</keyword>
<evidence type="ECO:0000256" key="6">
    <source>
        <dbReference type="ARBA" id="ARBA00023002"/>
    </source>
</evidence>
<evidence type="ECO:0000256" key="4">
    <source>
        <dbReference type="ARBA" id="ARBA00022827"/>
    </source>
</evidence>
<evidence type="ECO:0000313" key="13">
    <source>
        <dbReference type="Proteomes" id="UP000287502"/>
    </source>
</evidence>
<dbReference type="InterPro" id="IPR045024">
    <property type="entry name" value="NDH-2"/>
</dbReference>
<keyword evidence="7" id="KW-0520">NAD</keyword>
<dbReference type="Pfam" id="PF07992">
    <property type="entry name" value="Pyr_redox_2"/>
    <property type="match status" value="1"/>
</dbReference>
<evidence type="ECO:0000259" key="10">
    <source>
        <dbReference type="Pfam" id="PF07992"/>
    </source>
</evidence>
<dbReference type="PANTHER" id="PTHR43706">
    <property type="entry name" value="NADH DEHYDROGENASE"/>
    <property type="match status" value="1"/>
</dbReference>
<dbReference type="KEGG" id="gtl:EP073_06070"/>
<dbReference type="OrthoDB" id="9781621at2"/>
<keyword evidence="9" id="KW-0812">Transmembrane</keyword>
<dbReference type="Proteomes" id="UP000287502">
    <property type="component" value="Chromosome"/>
</dbReference>
<dbReference type="InterPro" id="IPR023753">
    <property type="entry name" value="FAD/NAD-binding_dom"/>
</dbReference>
<gene>
    <name evidence="12" type="ORF">EP073_06070</name>
</gene>
<dbReference type="PRINTS" id="PR00411">
    <property type="entry name" value="PNDRDTASEI"/>
</dbReference>
<dbReference type="EMBL" id="CP035108">
    <property type="protein sequence ID" value="QAR32988.1"/>
    <property type="molecule type" value="Genomic_DNA"/>
</dbReference>
<dbReference type="AlphaFoldDB" id="A0A3R5UXK0"/>
<comment type="catalytic activity">
    <reaction evidence="8">
        <text>a quinone + NADH + H(+) = a quinol + NAD(+)</text>
        <dbReference type="Rhea" id="RHEA:46160"/>
        <dbReference type="ChEBI" id="CHEBI:15378"/>
        <dbReference type="ChEBI" id="CHEBI:24646"/>
        <dbReference type="ChEBI" id="CHEBI:57540"/>
        <dbReference type="ChEBI" id="CHEBI:57945"/>
        <dbReference type="ChEBI" id="CHEBI:132124"/>
        <dbReference type="EC" id="1.6.5.9"/>
    </reaction>
</comment>
<dbReference type="EC" id="1.6.5.9" evidence="2"/>
<evidence type="ECO:0000313" key="12">
    <source>
        <dbReference type="EMBL" id="QAR32988.1"/>
    </source>
</evidence>
<feature type="transmembrane region" description="Helical" evidence="9">
    <location>
        <begin position="361"/>
        <end position="382"/>
    </location>
</feature>
<evidence type="ECO:0000256" key="2">
    <source>
        <dbReference type="ARBA" id="ARBA00012637"/>
    </source>
</evidence>
<keyword evidence="13" id="KW-1185">Reference proteome</keyword>
<comment type="similarity">
    <text evidence="1">Belongs to the NADH dehydrogenase family.</text>
</comment>